<dbReference type="PANTHER" id="PTHR34477">
    <property type="entry name" value="UPF0213 PROTEIN YHBQ"/>
    <property type="match status" value="1"/>
</dbReference>
<evidence type="ECO:0000313" key="4">
    <source>
        <dbReference type="Proteomes" id="UP000616201"/>
    </source>
</evidence>
<evidence type="ECO:0000313" key="3">
    <source>
        <dbReference type="EMBL" id="MBE8712608.1"/>
    </source>
</evidence>
<dbReference type="InterPro" id="IPR050190">
    <property type="entry name" value="UPF0213_domain"/>
</dbReference>
<dbReference type="Proteomes" id="UP000616201">
    <property type="component" value="Unassembled WGS sequence"/>
</dbReference>
<dbReference type="PANTHER" id="PTHR34477:SF5">
    <property type="entry name" value="BSL5627 PROTEIN"/>
    <property type="match status" value="1"/>
</dbReference>
<sequence>MVYGGYVYIMTNKNNTTFYIGVTSDLYSRVYEHKHSKYPKSFTSKYKCFKLVWYSSFTRIEEAIEKEKQLKNWHRDWKINLIKESNPRFLDLWEETKNF</sequence>
<protein>
    <submittedName>
        <fullName evidence="3">Excinuclease ABC subunit C</fullName>
    </submittedName>
</protein>
<dbReference type="CDD" id="cd10448">
    <property type="entry name" value="GIY-YIG_unchar_3"/>
    <property type="match status" value="1"/>
</dbReference>
<dbReference type="InterPro" id="IPR000305">
    <property type="entry name" value="GIY-YIG_endonuc"/>
</dbReference>
<dbReference type="InterPro" id="IPR035901">
    <property type="entry name" value="GIY-YIG_endonuc_sf"/>
</dbReference>
<dbReference type="PROSITE" id="PS50164">
    <property type="entry name" value="GIY_YIG"/>
    <property type="match status" value="1"/>
</dbReference>
<feature type="domain" description="GIY-YIG" evidence="2">
    <location>
        <begin position="3"/>
        <end position="81"/>
    </location>
</feature>
<comment type="caution">
    <text evidence="3">The sequence shown here is derived from an EMBL/GenBank/DDBJ whole genome shotgun (WGS) entry which is preliminary data.</text>
</comment>
<dbReference type="EMBL" id="PRDK01000001">
    <property type="protein sequence ID" value="MBE8712608.1"/>
    <property type="molecule type" value="Genomic_DNA"/>
</dbReference>
<dbReference type="AlphaFoldDB" id="A0A928UVF0"/>
<dbReference type="Pfam" id="PF01541">
    <property type="entry name" value="GIY-YIG"/>
    <property type="match status" value="1"/>
</dbReference>
<name>A0A928UVF0_9SPHI</name>
<dbReference type="SMART" id="SM00465">
    <property type="entry name" value="GIYc"/>
    <property type="match status" value="1"/>
</dbReference>
<reference evidence="3" key="1">
    <citation type="submission" date="2018-02" db="EMBL/GenBank/DDBJ databases">
        <authorList>
            <person name="Vasarhelyi B.M."/>
            <person name="Deshmukh S."/>
            <person name="Balint B."/>
            <person name="Kukolya J."/>
        </authorList>
    </citation>
    <scope>NUCLEOTIDE SEQUENCE</scope>
    <source>
        <strain evidence="3">KB22</strain>
    </source>
</reference>
<dbReference type="RefSeq" id="WP_196934937.1">
    <property type="nucleotide sequence ID" value="NZ_MU158698.1"/>
</dbReference>
<dbReference type="Gene3D" id="3.40.1440.10">
    <property type="entry name" value="GIY-YIG endonuclease"/>
    <property type="match status" value="1"/>
</dbReference>
<dbReference type="SUPFAM" id="SSF82771">
    <property type="entry name" value="GIY-YIG endonuclease"/>
    <property type="match status" value="1"/>
</dbReference>
<evidence type="ECO:0000256" key="1">
    <source>
        <dbReference type="ARBA" id="ARBA00007435"/>
    </source>
</evidence>
<evidence type="ECO:0000259" key="2">
    <source>
        <dbReference type="PROSITE" id="PS50164"/>
    </source>
</evidence>
<gene>
    <name evidence="3" type="ORF">C4F49_02785</name>
</gene>
<comment type="similarity">
    <text evidence="1">Belongs to the UPF0213 family.</text>
</comment>
<keyword evidence="4" id="KW-1185">Reference proteome</keyword>
<proteinExistence type="inferred from homology"/>
<organism evidence="3 4">
    <name type="scientific">Sphingobacterium hungaricum</name>
    <dbReference type="NCBI Taxonomy" id="2082723"/>
    <lineage>
        <taxon>Bacteria</taxon>
        <taxon>Pseudomonadati</taxon>
        <taxon>Bacteroidota</taxon>
        <taxon>Sphingobacteriia</taxon>
        <taxon>Sphingobacteriales</taxon>
        <taxon>Sphingobacteriaceae</taxon>
        <taxon>Sphingobacterium</taxon>
    </lineage>
</organism>
<accession>A0A928UVF0</accession>